<dbReference type="Proteomes" id="UP000051999">
    <property type="component" value="Unassembled WGS sequence"/>
</dbReference>
<keyword evidence="1" id="KW-0812">Transmembrane</keyword>
<keyword evidence="1" id="KW-1133">Transmembrane helix</keyword>
<dbReference type="EMBL" id="AZFF01000008">
    <property type="protein sequence ID" value="KRL54533.1"/>
    <property type="molecule type" value="Genomic_DNA"/>
</dbReference>
<dbReference type="AlphaFoldDB" id="A0A0R1RK05"/>
<gene>
    <name evidence="3" type="ORF">FD35_GL002602</name>
</gene>
<keyword evidence="4" id="KW-1185">Reference proteome</keyword>
<dbReference type="InterPro" id="IPR002656">
    <property type="entry name" value="Acyl_transf_3_dom"/>
</dbReference>
<dbReference type="PATRIC" id="fig|1114972.6.peg.2668"/>
<feature type="transmembrane region" description="Helical" evidence="1">
    <location>
        <begin position="345"/>
        <end position="365"/>
    </location>
</feature>
<evidence type="ECO:0000313" key="4">
    <source>
        <dbReference type="Proteomes" id="UP000051999"/>
    </source>
</evidence>
<dbReference type="eggNOG" id="COG1835">
    <property type="taxonomic scope" value="Bacteria"/>
</dbReference>
<feature type="transmembrane region" description="Helical" evidence="1">
    <location>
        <begin position="58"/>
        <end position="81"/>
    </location>
</feature>
<dbReference type="GO" id="GO:0016747">
    <property type="term" value="F:acyltransferase activity, transferring groups other than amino-acyl groups"/>
    <property type="evidence" value="ECO:0007669"/>
    <property type="project" value="InterPro"/>
</dbReference>
<comment type="caution">
    <text evidence="3">The sequence shown here is derived from an EMBL/GenBank/DDBJ whole genome shotgun (WGS) entry which is preliminary data.</text>
</comment>
<feature type="transmembrane region" description="Helical" evidence="1">
    <location>
        <begin position="311"/>
        <end position="333"/>
    </location>
</feature>
<organism evidence="3 4">
    <name type="scientific">Furfurilactobacillus rossiae DSM 15814</name>
    <dbReference type="NCBI Taxonomy" id="1114972"/>
    <lineage>
        <taxon>Bacteria</taxon>
        <taxon>Bacillati</taxon>
        <taxon>Bacillota</taxon>
        <taxon>Bacilli</taxon>
        <taxon>Lactobacillales</taxon>
        <taxon>Lactobacillaceae</taxon>
        <taxon>Furfurilactobacillus</taxon>
    </lineage>
</organism>
<evidence type="ECO:0000256" key="1">
    <source>
        <dbReference type="SAM" id="Phobius"/>
    </source>
</evidence>
<feature type="transmembrane region" description="Helical" evidence="1">
    <location>
        <begin position="238"/>
        <end position="255"/>
    </location>
</feature>
<dbReference type="STRING" id="1114972.FD35_GL002602"/>
<feature type="transmembrane region" description="Helical" evidence="1">
    <location>
        <begin position="27"/>
        <end position="46"/>
    </location>
</feature>
<evidence type="ECO:0000259" key="2">
    <source>
        <dbReference type="Pfam" id="PF01757"/>
    </source>
</evidence>
<sequence length="390" mass="44666">MNLLKGGRIVAEVNEENDPNRTDVGDFLKVFACTAVMLQTVLGFALDVGPSTAQQSWIIGWYNAVKFTAPAFIFGILYTTVRTTSLRTLHGDYLPYLQTQWTALFTPTIWWTLAYLVLMPSLQQRERFDGLVSFNWQFVNGNAAPHLWYNTMMLQFIILMPLFVGLTRWLTGHSGRGVAVSLITLVGYVWWVAIYDVEVFNGPRANDWYLLDRVFISFILYAIAGILLWVFRDQLIPLLTRWWWIAAVTLIWSWWRNNVELKSFNVGLTFANAPYLKPAGVVYALSAIVLIIALALWLIKRQSQLLPTVHFLAVYAYRAFLGNVFWMNLLWQGERLFGWQSNNALGARVAVTYVLGWAIAFGFAIEGHRLETWIKAGAERIYLKVEQSKA</sequence>
<feature type="domain" description="Acyltransferase 3" evidence="2">
    <location>
        <begin position="26"/>
        <end position="361"/>
    </location>
</feature>
<protein>
    <recommendedName>
        <fullName evidence="2">Acyltransferase 3 domain-containing protein</fullName>
    </recommendedName>
</protein>
<feature type="transmembrane region" description="Helical" evidence="1">
    <location>
        <begin position="101"/>
        <end position="118"/>
    </location>
</feature>
<keyword evidence="1" id="KW-0472">Membrane</keyword>
<feature type="transmembrane region" description="Helical" evidence="1">
    <location>
        <begin position="214"/>
        <end position="231"/>
    </location>
</feature>
<name>A0A0R1RK05_9LACO</name>
<reference evidence="3 4" key="1">
    <citation type="journal article" date="2015" name="Genome Announc.">
        <title>Expanding the biotechnology potential of lactobacilli through comparative genomics of 213 strains and associated genera.</title>
        <authorList>
            <person name="Sun Z."/>
            <person name="Harris H.M."/>
            <person name="McCann A."/>
            <person name="Guo C."/>
            <person name="Argimon S."/>
            <person name="Zhang W."/>
            <person name="Yang X."/>
            <person name="Jeffery I.B."/>
            <person name="Cooney J.C."/>
            <person name="Kagawa T.F."/>
            <person name="Liu W."/>
            <person name="Song Y."/>
            <person name="Salvetti E."/>
            <person name="Wrobel A."/>
            <person name="Rasinkangas P."/>
            <person name="Parkhill J."/>
            <person name="Rea M.C."/>
            <person name="O'Sullivan O."/>
            <person name="Ritari J."/>
            <person name="Douillard F.P."/>
            <person name="Paul Ross R."/>
            <person name="Yang R."/>
            <person name="Briner A.E."/>
            <person name="Felis G.E."/>
            <person name="de Vos W.M."/>
            <person name="Barrangou R."/>
            <person name="Klaenhammer T.R."/>
            <person name="Caufield P.W."/>
            <person name="Cui Y."/>
            <person name="Zhang H."/>
            <person name="O'Toole P.W."/>
        </authorList>
    </citation>
    <scope>NUCLEOTIDE SEQUENCE [LARGE SCALE GENOMIC DNA]</scope>
    <source>
        <strain evidence="3 4">DSM 15814</strain>
    </source>
</reference>
<feature type="transmembrane region" description="Helical" evidence="1">
    <location>
        <begin position="178"/>
        <end position="194"/>
    </location>
</feature>
<dbReference type="Pfam" id="PF01757">
    <property type="entry name" value="Acyl_transf_3"/>
    <property type="match status" value="1"/>
</dbReference>
<feature type="transmembrane region" description="Helical" evidence="1">
    <location>
        <begin position="147"/>
        <end position="166"/>
    </location>
</feature>
<accession>A0A0R1RK05</accession>
<feature type="transmembrane region" description="Helical" evidence="1">
    <location>
        <begin position="275"/>
        <end position="299"/>
    </location>
</feature>
<proteinExistence type="predicted"/>
<evidence type="ECO:0000313" key="3">
    <source>
        <dbReference type="EMBL" id="KRL54533.1"/>
    </source>
</evidence>